<keyword evidence="1" id="KW-0812">Transmembrane</keyword>
<dbReference type="Proteomes" id="UP001139366">
    <property type="component" value="Unassembled WGS sequence"/>
</dbReference>
<keyword evidence="1" id="KW-0472">Membrane</keyword>
<organism evidence="2 3">
    <name type="scientific">Flavobacterium potami</name>
    <dbReference type="NCBI Taxonomy" id="2872310"/>
    <lineage>
        <taxon>Bacteria</taxon>
        <taxon>Pseudomonadati</taxon>
        <taxon>Bacteroidota</taxon>
        <taxon>Flavobacteriia</taxon>
        <taxon>Flavobacteriales</taxon>
        <taxon>Flavobacteriaceae</taxon>
        <taxon>Flavobacterium</taxon>
    </lineage>
</organism>
<keyword evidence="1" id="KW-1133">Transmembrane helix</keyword>
<evidence type="ECO:0000313" key="2">
    <source>
        <dbReference type="EMBL" id="MBZ4033975.1"/>
    </source>
</evidence>
<dbReference type="AlphaFoldDB" id="A0A9X1H874"/>
<keyword evidence="3" id="KW-1185">Reference proteome</keyword>
<comment type="caution">
    <text evidence="2">The sequence shown here is derived from an EMBL/GenBank/DDBJ whole genome shotgun (WGS) entry which is preliminary data.</text>
</comment>
<dbReference type="EMBL" id="JAINUY010000001">
    <property type="protein sequence ID" value="MBZ4033975.1"/>
    <property type="molecule type" value="Genomic_DNA"/>
</dbReference>
<feature type="transmembrane region" description="Helical" evidence="1">
    <location>
        <begin position="128"/>
        <end position="147"/>
    </location>
</feature>
<dbReference type="RefSeq" id="WP_223704693.1">
    <property type="nucleotide sequence ID" value="NZ_JAINUY010000001.1"/>
</dbReference>
<evidence type="ECO:0000313" key="3">
    <source>
        <dbReference type="Proteomes" id="UP001139366"/>
    </source>
</evidence>
<reference evidence="2 3" key="1">
    <citation type="journal article" date="2023" name="Antonie Van Leeuwenhoek">
        <title>Flavobacterium potami sp. nov., a multi-metal resistance genes harbouring bacterium isolated from shallow river silt.</title>
        <authorList>
            <person name="Li S."/>
            <person name="Mao S."/>
            <person name="Mu W."/>
            <person name="Guo B."/>
            <person name="Li C."/>
            <person name="Zhu Q."/>
            <person name="Hou X."/>
            <person name="Zhao Y."/>
            <person name="Wei S."/>
            <person name="Liu H."/>
            <person name="Liu A."/>
        </authorList>
    </citation>
    <scope>NUCLEOTIDE SEQUENCE [LARGE SCALE GENOMIC DNA]</scope>
    <source>
        <strain evidence="2 3">17A</strain>
    </source>
</reference>
<evidence type="ECO:0000256" key="1">
    <source>
        <dbReference type="SAM" id="Phobius"/>
    </source>
</evidence>
<name>A0A9X1H874_9FLAO</name>
<sequence length="155" mass="17660">MRSKVRTIVSSGLVAGTLDITAAILIYSVILHKTTAEKILQSIASGVFKKEAYTAGTEMTFAGLGFHFLIAFIFAWFYFKIFPYIPFFRINTFLSGFCYGFFIWIVMNLIVLPIVFPVLPEKNLDFPLLLSILIVILCVGMPIAFITRKYYAKWF</sequence>
<accession>A0A9X1H874</accession>
<gene>
    <name evidence="2" type="ORF">K6T82_04310</name>
</gene>
<feature type="transmembrane region" description="Helical" evidence="1">
    <location>
        <begin position="59"/>
        <end position="79"/>
    </location>
</feature>
<feature type="transmembrane region" description="Helical" evidence="1">
    <location>
        <begin position="91"/>
        <end position="116"/>
    </location>
</feature>
<proteinExistence type="predicted"/>
<feature type="transmembrane region" description="Helical" evidence="1">
    <location>
        <begin position="12"/>
        <end position="30"/>
    </location>
</feature>
<protein>
    <submittedName>
        <fullName evidence="2">DUF1440 domain-containing protein</fullName>
    </submittedName>
</protein>